<organism evidence="2 3">
    <name type="scientific">Brassica campestris</name>
    <name type="common">Field mustard</name>
    <dbReference type="NCBI Taxonomy" id="3711"/>
    <lineage>
        <taxon>Eukaryota</taxon>
        <taxon>Viridiplantae</taxon>
        <taxon>Streptophyta</taxon>
        <taxon>Embryophyta</taxon>
        <taxon>Tracheophyta</taxon>
        <taxon>Spermatophyta</taxon>
        <taxon>Magnoliopsida</taxon>
        <taxon>eudicotyledons</taxon>
        <taxon>Gunneridae</taxon>
        <taxon>Pentapetalae</taxon>
        <taxon>rosids</taxon>
        <taxon>malvids</taxon>
        <taxon>Brassicales</taxon>
        <taxon>Brassicaceae</taxon>
        <taxon>Brassiceae</taxon>
        <taxon>Brassica</taxon>
    </lineage>
</organism>
<accession>A0A397XUQ3</accession>
<name>A0A397XUQ3_BRACM</name>
<dbReference type="AlphaFoldDB" id="A0A397XUQ3"/>
<reference evidence="2 3" key="1">
    <citation type="submission" date="2018-06" db="EMBL/GenBank/DDBJ databases">
        <title>WGS assembly of Brassica rapa FPsc.</title>
        <authorList>
            <person name="Bowman J."/>
            <person name="Kohchi T."/>
            <person name="Yamato K."/>
            <person name="Jenkins J."/>
            <person name="Shu S."/>
            <person name="Ishizaki K."/>
            <person name="Yamaoka S."/>
            <person name="Nishihama R."/>
            <person name="Nakamura Y."/>
            <person name="Berger F."/>
            <person name="Adam C."/>
            <person name="Aki S."/>
            <person name="Althoff F."/>
            <person name="Araki T."/>
            <person name="Arteaga-Vazquez M."/>
            <person name="Balasubrmanian S."/>
            <person name="Bauer D."/>
            <person name="Boehm C."/>
            <person name="Briginshaw L."/>
            <person name="Caballero-Perez J."/>
            <person name="Catarino B."/>
            <person name="Chen F."/>
            <person name="Chiyoda S."/>
            <person name="Chovatia M."/>
            <person name="Davies K."/>
            <person name="Delmans M."/>
            <person name="Demura T."/>
            <person name="Dierschke T."/>
            <person name="Dolan L."/>
            <person name="Dorantes-Acosta A."/>
            <person name="Eklund D."/>
            <person name="Florent S."/>
            <person name="Flores-Sandoval E."/>
            <person name="Fujiyama A."/>
            <person name="Fukuzawa H."/>
            <person name="Galik B."/>
            <person name="Grimanelli D."/>
            <person name="Grimwood J."/>
            <person name="Grossniklaus U."/>
            <person name="Hamada T."/>
            <person name="Haseloff J."/>
            <person name="Hetherington A."/>
            <person name="Higo A."/>
            <person name="Hirakawa Y."/>
            <person name="Hundley H."/>
            <person name="Ikeda Y."/>
            <person name="Inoue K."/>
            <person name="Inoue S."/>
            <person name="Ishida S."/>
            <person name="Jia Q."/>
            <person name="Kakita M."/>
            <person name="Kanazawa T."/>
            <person name="Kawai Y."/>
            <person name="Kawashima T."/>
            <person name="Kennedy M."/>
            <person name="Kinose K."/>
            <person name="Kinoshita T."/>
            <person name="Kohara Y."/>
            <person name="Koide E."/>
            <person name="Komatsu K."/>
            <person name="Kopischke S."/>
            <person name="Kubo M."/>
            <person name="Kyozuka J."/>
            <person name="Lagercrantz U."/>
            <person name="Lin S."/>
            <person name="Lindquist E."/>
            <person name="Lipzen A."/>
            <person name="Lu C."/>
            <person name="Luna E."/>
            <person name="Martienssen R."/>
            <person name="Minamino N."/>
            <person name="Mizutani M."/>
            <person name="Mizutani M."/>
            <person name="Mochizuki N."/>
            <person name="Monte I."/>
            <person name="Mosher R."/>
            <person name="Nagasaki H."/>
            <person name="Nakagami H."/>
            <person name="Naramoto S."/>
            <person name="Nishitani K."/>
            <person name="Ohtani M."/>
            <person name="Okamoto T."/>
            <person name="Okumura M."/>
            <person name="Phillips J."/>
            <person name="Pollak B."/>
            <person name="Reinders A."/>
            <person name="Roevekamp M."/>
            <person name="Sano R."/>
            <person name="Sawa S."/>
            <person name="Schmid M."/>
            <person name="Shirakawa M."/>
            <person name="Solano R."/>
            <person name="Spunde A."/>
            <person name="Suetsugu N."/>
            <person name="Sugano S."/>
            <person name="Sugiyama A."/>
            <person name="Sun R."/>
            <person name="Suzuki Y."/>
            <person name="Takenaka M."/>
            <person name="Takezawa D."/>
            <person name="Tomogane H."/>
            <person name="Tsuzuki M."/>
            <person name="Ueda T."/>
            <person name="Umeda M."/>
            <person name="Ward J."/>
            <person name="Watanabe Y."/>
            <person name="Yazaki K."/>
            <person name="Yokoyama R."/>
            <person name="Yoshitake Y."/>
            <person name="Yotsui I."/>
            <person name="Zachgo S."/>
            <person name="Schmutz J."/>
        </authorList>
    </citation>
    <scope>NUCLEOTIDE SEQUENCE [LARGE SCALE GENOMIC DNA]</scope>
    <source>
        <strain evidence="3">cv. B-3</strain>
    </source>
</reference>
<dbReference type="EMBL" id="CM010636">
    <property type="protein sequence ID" value="RID45031.1"/>
    <property type="molecule type" value="Genomic_DNA"/>
</dbReference>
<dbReference type="PANTHER" id="PTHR45023">
    <property type="match status" value="1"/>
</dbReference>
<feature type="compositionally biased region" description="Polar residues" evidence="1">
    <location>
        <begin position="143"/>
        <end position="152"/>
    </location>
</feature>
<protein>
    <recommendedName>
        <fullName evidence="4">No apical meristem-associated C-terminal domain-containing protein</fullName>
    </recommendedName>
</protein>
<dbReference type="Proteomes" id="UP000264353">
    <property type="component" value="Chromosome A9"/>
</dbReference>
<evidence type="ECO:0000313" key="3">
    <source>
        <dbReference type="Proteomes" id="UP000264353"/>
    </source>
</evidence>
<dbReference type="PANTHER" id="PTHR45023:SF4">
    <property type="entry name" value="GLYCINE-RICH PROTEIN-RELATED"/>
    <property type="match status" value="1"/>
</dbReference>
<evidence type="ECO:0008006" key="4">
    <source>
        <dbReference type="Google" id="ProtNLM"/>
    </source>
</evidence>
<feature type="region of interest" description="Disordered" evidence="1">
    <location>
        <begin position="136"/>
        <end position="159"/>
    </location>
</feature>
<sequence>MDSTNPYTQSSNFVNLLNSQQDSDLPVPSSYERFSHGGRKERKKWSVSDDLVLISAWLNTSKDSVVSNEHKAGSFWKRIANYFAATYAAATRQKTSGQSESDVVKLAHQIFYNDHKIKFNLHHAWEELKTTRNGRRRYEDGAQSASSEATTNRADHPTARSLGVKASKGACGKGTMVDQQGVAQFQNMVSIKEKDMAMKEKLSKMGILGNIISKKEPLFEYEEALKQKLITEMLGD</sequence>
<gene>
    <name evidence="2" type="ORF">BRARA_I01788</name>
</gene>
<evidence type="ECO:0000256" key="1">
    <source>
        <dbReference type="SAM" id="MobiDB-lite"/>
    </source>
</evidence>
<proteinExistence type="predicted"/>
<evidence type="ECO:0000313" key="2">
    <source>
        <dbReference type="EMBL" id="RID45031.1"/>
    </source>
</evidence>